<dbReference type="PROSITE" id="PS00292">
    <property type="entry name" value="CYCLINS"/>
    <property type="match status" value="1"/>
</dbReference>
<dbReference type="FunFam" id="1.10.472.10:FF:000060">
    <property type="entry name" value="D6-type cyclin"/>
    <property type="match status" value="1"/>
</dbReference>
<protein>
    <submittedName>
        <fullName evidence="7">Cyclin D1</fullName>
    </submittedName>
</protein>
<comment type="similarity">
    <text evidence="1">Belongs to the cyclin family. Cyclin D subfamily.</text>
</comment>
<gene>
    <name evidence="7" type="ORF">STAS_33674</name>
</gene>
<dbReference type="CDD" id="cd20543">
    <property type="entry name" value="CYCLIN_AtCycD-like_rpt1"/>
    <property type="match status" value="1"/>
</dbReference>
<dbReference type="InterPro" id="IPR006671">
    <property type="entry name" value="Cyclin_N"/>
</dbReference>
<evidence type="ECO:0000313" key="8">
    <source>
        <dbReference type="Proteomes" id="UP000325081"/>
    </source>
</evidence>
<keyword evidence="4" id="KW-0131">Cell cycle</keyword>
<keyword evidence="2" id="KW-0132">Cell division</keyword>
<dbReference type="Proteomes" id="UP000325081">
    <property type="component" value="Unassembled WGS sequence"/>
</dbReference>
<organism evidence="7 8">
    <name type="scientific">Striga asiatica</name>
    <name type="common">Asiatic witchweed</name>
    <name type="synonym">Buchnera asiatica</name>
    <dbReference type="NCBI Taxonomy" id="4170"/>
    <lineage>
        <taxon>Eukaryota</taxon>
        <taxon>Viridiplantae</taxon>
        <taxon>Streptophyta</taxon>
        <taxon>Embryophyta</taxon>
        <taxon>Tracheophyta</taxon>
        <taxon>Spermatophyta</taxon>
        <taxon>Magnoliopsida</taxon>
        <taxon>eudicotyledons</taxon>
        <taxon>Gunneridae</taxon>
        <taxon>Pentapetalae</taxon>
        <taxon>asterids</taxon>
        <taxon>lamiids</taxon>
        <taxon>Lamiales</taxon>
        <taxon>Orobanchaceae</taxon>
        <taxon>Buchnereae</taxon>
        <taxon>Striga</taxon>
    </lineage>
</organism>
<dbReference type="InterPro" id="IPR048258">
    <property type="entry name" value="Cyclins_cyclin-box"/>
</dbReference>
<evidence type="ECO:0000256" key="4">
    <source>
        <dbReference type="ARBA" id="ARBA00023306"/>
    </source>
</evidence>
<reference evidence="8" key="1">
    <citation type="journal article" date="2019" name="Curr. Biol.">
        <title>Genome Sequence of Striga asiatica Provides Insight into the Evolution of Plant Parasitism.</title>
        <authorList>
            <person name="Yoshida S."/>
            <person name="Kim S."/>
            <person name="Wafula E.K."/>
            <person name="Tanskanen J."/>
            <person name="Kim Y.M."/>
            <person name="Honaas L."/>
            <person name="Yang Z."/>
            <person name="Spallek T."/>
            <person name="Conn C.E."/>
            <person name="Ichihashi Y."/>
            <person name="Cheong K."/>
            <person name="Cui S."/>
            <person name="Der J.P."/>
            <person name="Gundlach H."/>
            <person name="Jiao Y."/>
            <person name="Hori C."/>
            <person name="Ishida J.K."/>
            <person name="Kasahara H."/>
            <person name="Kiba T."/>
            <person name="Kim M.S."/>
            <person name="Koo N."/>
            <person name="Laohavisit A."/>
            <person name="Lee Y.H."/>
            <person name="Lumba S."/>
            <person name="McCourt P."/>
            <person name="Mortimer J.C."/>
            <person name="Mutuku J.M."/>
            <person name="Nomura T."/>
            <person name="Sasaki-Sekimoto Y."/>
            <person name="Seto Y."/>
            <person name="Wang Y."/>
            <person name="Wakatake T."/>
            <person name="Sakakibara H."/>
            <person name="Demura T."/>
            <person name="Yamaguchi S."/>
            <person name="Yoneyama K."/>
            <person name="Manabe R.I."/>
            <person name="Nelson D.C."/>
            <person name="Schulman A.H."/>
            <person name="Timko M.P."/>
            <person name="dePamphilis C.W."/>
            <person name="Choi D."/>
            <person name="Shirasu K."/>
        </authorList>
    </citation>
    <scope>NUCLEOTIDE SEQUENCE [LARGE SCALE GENOMIC DNA]</scope>
    <source>
        <strain evidence="8">cv. UVA1</strain>
    </source>
</reference>
<evidence type="ECO:0000256" key="3">
    <source>
        <dbReference type="ARBA" id="ARBA00023127"/>
    </source>
</evidence>
<dbReference type="InterPro" id="IPR013763">
    <property type="entry name" value="Cyclin-like_dom"/>
</dbReference>
<dbReference type="AlphaFoldDB" id="A0A5A7RFL9"/>
<dbReference type="InterPro" id="IPR004367">
    <property type="entry name" value="Cyclin_C-dom"/>
</dbReference>
<dbReference type="GO" id="GO:0051301">
    <property type="term" value="P:cell division"/>
    <property type="evidence" value="ECO:0007669"/>
    <property type="project" value="UniProtKB-KW"/>
</dbReference>
<dbReference type="Pfam" id="PF02984">
    <property type="entry name" value="Cyclin_C"/>
    <property type="match status" value="1"/>
</dbReference>
<comment type="caution">
    <text evidence="7">The sequence shown here is derived from an EMBL/GenBank/DDBJ whole genome shotgun (WGS) entry which is preliminary data.</text>
</comment>
<dbReference type="Gene3D" id="1.10.472.10">
    <property type="entry name" value="Cyclin-like"/>
    <property type="match status" value="2"/>
</dbReference>
<dbReference type="SMART" id="SM00385">
    <property type="entry name" value="CYCLIN"/>
    <property type="match status" value="1"/>
</dbReference>
<dbReference type="OrthoDB" id="5590282at2759"/>
<dbReference type="EMBL" id="BKCP01012403">
    <property type="protein sequence ID" value="GER55971.1"/>
    <property type="molecule type" value="Genomic_DNA"/>
</dbReference>
<evidence type="ECO:0000256" key="5">
    <source>
        <dbReference type="RuleBase" id="RU000383"/>
    </source>
</evidence>
<dbReference type="InterPro" id="IPR039361">
    <property type="entry name" value="Cyclin"/>
</dbReference>
<keyword evidence="8" id="KW-1185">Reference proteome</keyword>
<accession>A0A5A7RFL9</accession>
<evidence type="ECO:0000259" key="6">
    <source>
        <dbReference type="SMART" id="SM00385"/>
    </source>
</evidence>
<sequence length="260" mass="29615">MSLNCPDLLCCESSSTVFSGNREDYSLEYSSDLESPPPDGEESIAGLLEDERDPARISFNFNSQSINASARSESVVWILKVQRFFGFQPLTAYLAVNYFDRFIFSHHTPKMCGWALQLLSIACLSLAAKMEEPLVPSLLDLQVEGANFIFEPRTVQRMELHVLRLLDWRLRSISPFCYLRFLALKIDPTGTYTEFLITRANEIILSTIKEKNVFEYRPSCIATTAILCAANDTPKFSYITAQHAESWFDGLHKVRKKIMN</sequence>
<proteinExistence type="inferred from homology"/>
<dbReference type="CDD" id="cd20544">
    <property type="entry name" value="CYCLIN_AtCycD-like_rpt2"/>
    <property type="match status" value="1"/>
</dbReference>
<dbReference type="Pfam" id="PF00134">
    <property type="entry name" value="Cyclin_N"/>
    <property type="match status" value="1"/>
</dbReference>
<dbReference type="SUPFAM" id="SSF47954">
    <property type="entry name" value="Cyclin-like"/>
    <property type="match status" value="1"/>
</dbReference>
<feature type="domain" description="Cyclin-like" evidence="6">
    <location>
        <begin position="76"/>
        <end position="164"/>
    </location>
</feature>
<dbReference type="PANTHER" id="PTHR10177">
    <property type="entry name" value="CYCLINS"/>
    <property type="match status" value="1"/>
</dbReference>
<evidence type="ECO:0000256" key="2">
    <source>
        <dbReference type="ARBA" id="ARBA00022618"/>
    </source>
</evidence>
<evidence type="ECO:0000313" key="7">
    <source>
        <dbReference type="EMBL" id="GER55971.1"/>
    </source>
</evidence>
<name>A0A5A7RFL9_STRAF</name>
<keyword evidence="3 5" id="KW-0195">Cyclin</keyword>
<dbReference type="InterPro" id="IPR036915">
    <property type="entry name" value="Cyclin-like_sf"/>
</dbReference>
<evidence type="ECO:0000256" key="1">
    <source>
        <dbReference type="ARBA" id="ARBA00009065"/>
    </source>
</evidence>